<feature type="domain" description="Rhodanese" evidence="1">
    <location>
        <begin position="22"/>
        <end position="78"/>
    </location>
</feature>
<dbReference type="InterPro" id="IPR036873">
    <property type="entry name" value="Rhodanese-like_dom_sf"/>
</dbReference>
<dbReference type="PANTHER" id="PTHR10828">
    <property type="entry name" value="M-PHASE INDUCER PHOSPHATASE DUAL SPECIFICITY PHOSPHATASE CDC25"/>
    <property type="match status" value="1"/>
</dbReference>
<dbReference type="GO" id="GO:0005634">
    <property type="term" value="C:nucleus"/>
    <property type="evidence" value="ECO:0007669"/>
    <property type="project" value="TreeGrafter"/>
</dbReference>
<name>A0AAJ5Z0Y7_9BASI</name>
<protein>
    <submittedName>
        <fullName evidence="2">Protein-tyrosine-phosphatase</fullName>
        <ecNumber evidence="2">3.1.3.48</ecNumber>
    </submittedName>
</protein>
<dbReference type="Pfam" id="PF00581">
    <property type="entry name" value="Rhodanese"/>
    <property type="match status" value="1"/>
</dbReference>
<sequence length="122" mass="14025">MSFQPPYTYIEADALASKLKEQRQNTAVVDVRDDDFEGGHIKGAFHSPSSTFLDGVNTLLKPLETSARIYREIRDANIEAGRMPPTTQQVYVLRDGFSHFGNKFKKDPELVEDWDEEAWQFR</sequence>
<dbReference type="PANTHER" id="PTHR10828:SF38">
    <property type="entry name" value="ARSENICAL-RESISTANCE PROTEIN 2-RELATED"/>
    <property type="match status" value="1"/>
</dbReference>
<dbReference type="GO" id="GO:0005737">
    <property type="term" value="C:cytoplasm"/>
    <property type="evidence" value="ECO:0007669"/>
    <property type="project" value="TreeGrafter"/>
</dbReference>
<dbReference type="InterPro" id="IPR001763">
    <property type="entry name" value="Rhodanese-like_dom"/>
</dbReference>
<proteinExistence type="predicted"/>
<evidence type="ECO:0000313" key="3">
    <source>
        <dbReference type="Proteomes" id="UP001217582"/>
    </source>
</evidence>
<organism evidence="2 3">
    <name type="scientific">Malassezia arunalokei</name>
    <dbReference type="NCBI Taxonomy" id="1514897"/>
    <lineage>
        <taxon>Eukaryota</taxon>
        <taxon>Fungi</taxon>
        <taxon>Dikarya</taxon>
        <taxon>Basidiomycota</taxon>
        <taxon>Ustilaginomycotina</taxon>
        <taxon>Malasseziomycetes</taxon>
        <taxon>Malasseziales</taxon>
        <taxon>Malasseziaceae</taxon>
        <taxon>Malassezia</taxon>
    </lineage>
</organism>
<keyword evidence="3" id="KW-1185">Reference proteome</keyword>
<dbReference type="EMBL" id="CP119918">
    <property type="protein sequence ID" value="WFD16019.1"/>
    <property type="molecule type" value="Genomic_DNA"/>
</dbReference>
<evidence type="ECO:0000313" key="2">
    <source>
        <dbReference type="EMBL" id="WFD16019.1"/>
    </source>
</evidence>
<reference evidence="2 3" key="1">
    <citation type="submission" date="2023-03" db="EMBL/GenBank/DDBJ databases">
        <title>Mating type loci evolution in Malassezia.</title>
        <authorList>
            <person name="Coelho M.A."/>
        </authorList>
    </citation>
    <scope>NUCLEOTIDE SEQUENCE [LARGE SCALE GENOMIC DNA]</scope>
    <source>
        <strain evidence="2 3">CBS 13387</strain>
    </source>
</reference>
<dbReference type="GO" id="GO:0004725">
    <property type="term" value="F:protein tyrosine phosphatase activity"/>
    <property type="evidence" value="ECO:0007669"/>
    <property type="project" value="UniProtKB-EC"/>
</dbReference>
<dbReference type="SUPFAM" id="SSF52821">
    <property type="entry name" value="Rhodanese/Cell cycle control phosphatase"/>
    <property type="match status" value="1"/>
</dbReference>
<accession>A0AAJ5Z0Y7</accession>
<dbReference type="AlphaFoldDB" id="A0AAJ5Z0Y7"/>
<dbReference type="PROSITE" id="PS50206">
    <property type="entry name" value="RHODANESE_3"/>
    <property type="match status" value="1"/>
</dbReference>
<evidence type="ECO:0000259" key="1">
    <source>
        <dbReference type="PROSITE" id="PS50206"/>
    </source>
</evidence>
<dbReference type="Proteomes" id="UP001217582">
    <property type="component" value="Chromosome 3"/>
</dbReference>
<dbReference type="Gene3D" id="3.40.250.10">
    <property type="entry name" value="Rhodanese-like domain"/>
    <property type="match status" value="2"/>
</dbReference>
<dbReference type="EC" id="3.1.3.48" evidence="2"/>
<keyword evidence="2" id="KW-0378">Hydrolase</keyword>
<gene>
    <name evidence="2" type="primary">ibp1</name>
    <name evidence="2" type="ORF">MARU1_002053</name>
</gene>